<dbReference type="RefSeq" id="WP_343786481.1">
    <property type="nucleotide sequence ID" value="NZ_BAAAFH010000011.1"/>
</dbReference>
<dbReference type="EMBL" id="BAAAFH010000011">
    <property type="protein sequence ID" value="GAA0875225.1"/>
    <property type="molecule type" value="Genomic_DNA"/>
</dbReference>
<keyword evidence="2" id="KW-0378">Hydrolase</keyword>
<evidence type="ECO:0000313" key="3">
    <source>
        <dbReference type="Proteomes" id="UP001501126"/>
    </source>
</evidence>
<organism evidence="2 3">
    <name type="scientific">Wandonia haliotis</name>
    <dbReference type="NCBI Taxonomy" id="574963"/>
    <lineage>
        <taxon>Bacteria</taxon>
        <taxon>Pseudomonadati</taxon>
        <taxon>Bacteroidota</taxon>
        <taxon>Flavobacteriia</taxon>
        <taxon>Flavobacteriales</taxon>
        <taxon>Crocinitomicaceae</taxon>
        <taxon>Wandonia</taxon>
    </lineage>
</organism>
<reference evidence="2 3" key="1">
    <citation type="journal article" date="2019" name="Int. J. Syst. Evol. Microbiol.">
        <title>The Global Catalogue of Microorganisms (GCM) 10K type strain sequencing project: providing services to taxonomists for standard genome sequencing and annotation.</title>
        <authorList>
            <consortium name="The Broad Institute Genomics Platform"/>
            <consortium name="The Broad Institute Genome Sequencing Center for Infectious Disease"/>
            <person name="Wu L."/>
            <person name="Ma J."/>
        </authorList>
    </citation>
    <scope>NUCLEOTIDE SEQUENCE [LARGE SCALE GENOMIC DNA]</scope>
    <source>
        <strain evidence="2 3">JCM 16083</strain>
    </source>
</reference>
<keyword evidence="2" id="KW-0255">Endonuclease</keyword>
<evidence type="ECO:0000259" key="1">
    <source>
        <dbReference type="Pfam" id="PF19580"/>
    </source>
</evidence>
<gene>
    <name evidence="2" type="ORF">GCM10009118_16340</name>
</gene>
<accession>A0ABN1MQR6</accession>
<comment type="caution">
    <text evidence="2">The sequence shown here is derived from an EMBL/GenBank/DDBJ whole genome shotgun (WGS) entry which is preliminary data.</text>
</comment>
<dbReference type="InterPro" id="IPR036691">
    <property type="entry name" value="Endo/exonu/phosph_ase_sf"/>
</dbReference>
<keyword evidence="2" id="KW-0540">Nuclease</keyword>
<dbReference type="PANTHER" id="PTHR42834:SF1">
    <property type="entry name" value="ENDONUCLEASE_EXONUCLEASE_PHOSPHATASE FAMILY PROTEIN (AFU_ORTHOLOGUE AFUA_3G09210)"/>
    <property type="match status" value="1"/>
</dbReference>
<feature type="domain" description="Endonuclease/exonuclease/phosphatase" evidence="1">
    <location>
        <begin position="34"/>
        <end position="346"/>
    </location>
</feature>
<dbReference type="SUPFAM" id="SSF56219">
    <property type="entry name" value="DNase I-like"/>
    <property type="match status" value="1"/>
</dbReference>
<name>A0ABN1MQR6_9FLAO</name>
<dbReference type="GO" id="GO:0004519">
    <property type="term" value="F:endonuclease activity"/>
    <property type="evidence" value="ECO:0007669"/>
    <property type="project" value="UniProtKB-KW"/>
</dbReference>
<dbReference type="Pfam" id="PF19580">
    <property type="entry name" value="Exo_endo_phos_3"/>
    <property type="match status" value="1"/>
</dbReference>
<proteinExistence type="predicted"/>
<dbReference type="Proteomes" id="UP001501126">
    <property type="component" value="Unassembled WGS sequence"/>
</dbReference>
<protein>
    <submittedName>
        <fullName evidence="2">Endonuclease</fullName>
    </submittedName>
</protein>
<dbReference type="InterPro" id="IPR005135">
    <property type="entry name" value="Endo/exonuclease/phosphatase"/>
</dbReference>
<dbReference type="PANTHER" id="PTHR42834">
    <property type="entry name" value="ENDONUCLEASE/EXONUCLEASE/PHOSPHATASE FAMILY PROTEIN (AFU_ORTHOLOGUE AFUA_3G09210)"/>
    <property type="match status" value="1"/>
</dbReference>
<sequence>MRSLRQASLLFTAVLWSFSVSWSQDKDKEYLVSCIGFYNVENLFDTLNSENTIDEEYTPEGKNAWTSERYMEKLDRLSEVISQLGEEYSPDGVAVLGLAEVENRSVIEDLVATDRLKNRNYAIVHYDSPDRRGVDVGLVYNPSYFTVESSSSHVLKIEGMDDFYTRDQLLVSGQFLGERMHFIVGHWPSRRGGEKRSSPLRQAAADLARSIIDSIQVAENGTAKIVLMGDLNDDPTNKSVKNNLNTCGDKDDLEEGQLFNASMGHFKKGIGTLAWRDTWNLFDQMILTPQLVNGDFNGQNFYKFVVFNKPFLMQSSGRFRGYPFRSFAGGQYLGGYADHFPVYTVLLKEKK</sequence>
<evidence type="ECO:0000313" key="2">
    <source>
        <dbReference type="EMBL" id="GAA0875225.1"/>
    </source>
</evidence>
<keyword evidence="3" id="KW-1185">Reference proteome</keyword>
<dbReference type="Gene3D" id="3.60.10.10">
    <property type="entry name" value="Endonuclease/exonuclease/phosphatase"/>
    <property type="match status" value="1"/>
</dbReference>